<evidence type="ECO:0000256" key="11">
    <source>
        <dbReference type="ARBA" id="ARBA00023004"/>
    </source>
</evidence>
<protein>
    <recommendedName>
        <fullName evidence="19">Cytochrome P450</fullName>
    </recommendedName>
</protein>
<evidence type="ECO:0000256" key="3">
    <source>
        <dbReference type="ARBA" id="ARBA00004174"/>
    </source>
</evidence>
<dbReference type="FunFam" id="1.10.630.10:FF:000238">
    <property type="entry name" value="Cytochrome P450 2A6"/>
    <property type="match status" value="1"/>
</dbReference>
<organism evidence="17 18">
    <name type="scientific">Hypothenemus hampei</name>
    <name type="common">Coffee berry borer</name>
    <dbReference type="NCBI Taxonomy" id="57062"/>
    <lineage>
        <taxon>Eukaryota</taxon>
        <taxon>Metazoa</taxon>
        <taxon>Ecdysozoa</taxon>
        <taxon>Arthropoda</taxon>
        <taxon>Hexapoda</taxon>
        <taxon>Insecta</taxon>
        <taxon>Pterygota</taxon>
        <taxon>Neoptera</taxon>
        <taxon>Endopterygota</taxon>
        <taxon>Coleoptera</taxon>
        <taxon>Polyphaga</taxon>
        <taxon>Cucujiformia</taxon>
        <taxon>Curculionidae</taxon>
        <taxon>Scolytinae</taxon>
        <taxon>Hypothenemus</taxon>
    </lineage>
</organism>
<proteinExistence type="inferred from homology"/>
<evidence type="ECO:0000256" key="5">
    <source>
        <dbReference type="ARBA" id="ARBA00010617"/>
    </source>
</evidence>
<dbReference type="PRINTS" id="PR00463">
    <property type="entry name" value="EP450I"/>
</dbReference>
<evidence type="ECO:0000256" key="14">
    <source>
        <dbReference type="PIRSR" id="PIRSR602401-1"/>
    </source>
</evidence>
<feature type="binding site" description="axial binding residue" evidence="14">
    <location>
        <position position="417"/>
    </location>
    <ligand>
        <name>heme</name>
        <dbReference type="ChEBI" id="CHEBI:30413"/>
    </ligand>
    <ligandPart>
        <name>Fe</name>
        <dbReference type="ChEBI" id="CHEBI:18248"/>
    </ligandPart>
</feature>
<sequence>MLWLAVPLAIVVLILLACLDTRKPKRFPPGPKWYPLLGSAFQVHKARSRLGSLYEATAELSQTYGPIVGLKIGKTPIVVVYGPQAVKEMSLSEDLLGRPIGEQRRFLVRHLKEFGFGTKNMSILVEEEVSHLIDFIYKSMDGTDSVVFNMESLFSVSILNTIWKMIAGVRYSPEDDKMKTLQKMLSDLFKIIHMIGAAFSHYPILKYIAPELSGYKSYMETHERIWEFLRRDLESHKKGHDPDNPRDLMDVYLNILNSPDHAESFSEEQLLAICMDMFMAGSETTNNSISFGFLYLMLNPRVQKKAQQEIDLVLGNRMPCIDDRRNMPYMEAVTLEALRMFGCRAFVVPHRALKDTYLGGYFIPKDVLIIANLHGCMMGPNSGFENPDKFIPERYLKDGKVVVPENFLPFGLGKRRCMGEALARSNVFIFTTSVLQKFDIHLIPEHPPDMKIVDGVTPAPVHYKARITSRKL</sequence>
<keyword evidence="16" id="KW-0732">Signal</keyword>
<comment type="caution">
    <text evidence="17">The sequence shown here is derived from an EMBL/GenBank/DDBJ whole genome shotgun (WGS) entry which is preliminary data.</text>
</comment>
<dbReference type="InterPro" id="IPR050182">
    <property type="entry name" value="Cytochrome_P450_fam2"/>
</dbReference>
<dbReference type="EMBL" id="JBDJPC010000005">
    <property type="protein sequence ID" value="KAL1501290.1"/>
    <property type="molecule type" value="Genomic_DNA"/>
</dbReference>
<keyword evidence="18" id="KW-1185">Reference proteome</keyword>
<reference evidence="17 18" key="1">
    <citation type="submission" date="2024-05" db="EMBL/GenBank/DDBJ databases">
        <title>Genetic variation in Jamaican populations of the coffee berry borer (Hypothenemus hampei).</title>
        <authorList>
            <person name="Errbii M."/>
            <person name="Myrie A."/>
        </authorList>
    </citation>
    <scope>NUCLEOTIDE SEQUENCE [LARGE SCALE GENOMIC DNA]</scope>
    <source>
        <strain evidence="17">JA-Hopewell-2020-01-JO</strain>
        <tissue evidence="17">Whole body</tissue>
    </source>
</reference>
<dbReference type="AlphaFoldDB" id="A0ABD1ERS7"/>
<keyword evidence="9" id="KW-0492">Microsome</keyword>
<dbReference type="InterPro" id="IPR017972">
    <property type="entry name" value="Cyt_P450_CS"/>
</dbReference>
<accession>A0ABD1ERS7</accession>
<keyword evidence="12 15" id="KW-0503">Monooxygenase</keyword>
<evidence type="ECO:0000256" key="10">
    <source>
        <dbReference type="ARBA" id="ARBA00023002"/>
    </source>
</evidence>
<comment type="similarity">
    <text evidence="5 15">Belongs to the cytochrome P450 family.</text>
</comment>
<keyword evidence="7 14" id="KW-0479">Metal-binding</keyword>
<evidence type="ECO:0000313" key="17">
    <source>
        <dbReference type="EMBL" id="KAL1501290.1"/>
    </source>
</evidence>
<comment type="function">
    <text evidence="2">May be involved in the metabolism of insect hormones and in the breakdown of synthetic insecticides.</text>
</comment>
<dbReference type="GO" id="GO:0004497">
    <property type="term" value="F:monooxygenase activity"/>
    <property type="evidence" value="ECO:0007669"/>
    <property type="project" value="UniProtKB-KW"/>
</dbReference>
<dbReference type="Pfam" id="PF00067">
    <property type="entry name" value="p450"/>
    <property type="match status" value="2"/>
</dbReference>
<evidence type="ECO:0000256" key="2">
    <source>
        <dbReference type="ARBA" id="ARBA00003690"/>
    </source>
</evidence>
<name>A0ABD1ERS7_HYPHA</name>
<evidence type="ECO:0000256" key="12">
    <source>
        <dbReference type="ARBA" id="ARBA00023033"/>
    </source>
</evidence>
<dbReference type="PROSITE" id="PS00086">
    <property type="entry name" value="CYTOCHROME_P450"/>
    <property type="match status" value="1"/>
</dbReference>
<evidence type="ECO:0000256" key="7">
    <source>
        <dbReference type="ARBA" id="ARBA00022723"/>
    </source>
</evidence>
<dbReference type="GO" id="GO:0005789">
    <property type="term" value="C:endoplasmic reticulum membrane"/>
    <property type="evidence" value="ECO:0007669"/>
    <property type="project" value="UniProtKB-SubCell"/>
</dbReference>
<dbReference type="SUPFAM" id="SSF48264">
    <property type="entry name" value="Cytochrome P450"/>
    <property type="match status" value="1"/>
</dbReference>
<dbReference type="Proteomes" id="UP001566132">
    <property type="component" value="Unassembled WGS sequence"/>
</dbReference>
<keyword evidence="6 14" id="KW-0349">Heme</keyword>
<keyword evidence="10 15" id="KW-0560">Oxidoreductase</keyword>
<dbReference type="InterPro" id="IPR002401">
    <property type="entry name" value="Cyt_P450_E_grp-I"/>
</dbReference>
<evidence type="ECO:0000313" key="18">
    <source>
        <dbReference type="Proteomes" id="UP001566132"/>
    </source>
</evidence>
<evidence type="ECO:0008006" key="19">
    <source>
        <dbReference type="Google" id="ProtNLM"/>
    </source>
</evidence>
<dbReference type="Gene3D" id="1.10.630.10">
    <property type="entry name" value="Cytochrome P450"/>
    <property type="match status" value="1"/>
</dbReference>
<dbReference type="PANTHER" id="PTHR24300">
    <property type="entry name" value="CYTOCHROME P450 508A4-RELATED"/>
    <property type="match status" value="1"/>
</dbReference>
<evidence type="ECO:0000256" key="13">
    <source>
        <dbReference type="ARBA" id="ARBA00023136"/>
    </source>
</evidence>
<comment type="subcellular location">
    <subcellularLocation>
        <location evidence="4">Endoplasmic reticulum membrane</location>
        <topology evidence="4">Peripheral membrane protein</topology>
    </subcellularLocation>
    <subcellularLocation>
        <location evidence="3">Microsome membrane</location>
        <topology evidence="3">Peripheral membrane protein</topology>
    </subcellularLocation>
</comment>
<gene>
    <name evidence="17" type="ORF">ABEB36_006637</name>
</gene>
<comment type="cofactor">
    <cofactor evidence="1 14">
        <name>heme</name>
        <dbReference type="ChEBI" id="CHEBI:30413"/>
    </cofactor>
</comment>
<feature type="signal peptide" evidence="16">
    <location>
        <begin position="1"/>
        <end position="24"/>
    </location>
</feature>
<keyword evidence="11 14" id="KW-0408">Iron</keyword>
<dbReference type="GO" id="GO:0046872">
    <property type="term" value="F:metal ion binding"/>
    <property type="evidence" value="ECO:0007669"/>
    <property type="project" value="UniProtKB-KW"/>
</dbReference>
<evidence type="ECO:0000256" key="9">
    <source>
        <dbReference type="ARBA" id="ARBA00022848"/>
    </source>
</evidence>
<evidence type="ECO:0000256" key="6">
    <source>
        <dbReference type="ARBA" id="ARBA00022617"/>
    </source>
</evidence>
<evidence type="ECO:0000256" key="4">
    <source>
        <dbReference type="ARBA" id="ARBA00004406"/>
    </source>
</evidence>
<evidence type="ECO:0000256" key="8">
    <source>
        <dbReference type="ARBA" id="ARBA00022824"/>
    </source>
</evidence>
<dbReference type="InterPro" id="IPR001128">
    <property type="entry name" value="Cyt_P450"/>
</dbReference>
<dbReference type="InterPro" id="IPR036396">
    <property type="entry name" value="Cyt_P450_sf"/>
</dbReference>
<keyword evidence="8" id="KW-0256">Endoplasmic reticulum</keyword>
<feature type="chain" id="PRO_5044815216" description="Cytochrome P450" evidence="16">
    <location>
        <begin position="25"/>
        <end position="472"/>
    </location>
</feature>
<dbReference type="PANTHER" id="PTHR24300:SF376">
    <property type="entry name" value="CYTOCHROME P450 15A1"/>
    <property type="match status" value="1"/>
</dbReference>
<evidence type="ECO:0000256" key="16">
    <source>
        <dbReference type="SAM" id="SignalP"/>
    </source>
</evidence>
<evidence type="ECO:0000256" key="15">
    <source>
        <dbReference type="RuleBase" id="RU000461"/>
    </source>
</evidence>
<dbReference type="PRINTS" id="PR00385">
    <property type="entry name" value="P450"/>
</dbReference>
<keyword evidence="13" id="KW-0472">Membrane</keyword>
<evidence type="ECO:0000256" key="1">
    <source>
        <dbReference type="ARBA" id="ARBA00001971"/>
    </source>
</evidence>